<dbReference type="PANTHER" id="PTHR28629:SF4">
    <property type="entry name" value="TRIOKINASE_FMN CYCLASE"/>
    <property type="match status" value="1"/>
</dbReference>
<keyword evidence="3" id="KW-1185">Reference proteome</keyword>
<dbReference type="FunFam" id="3.40.50.10440:FF:000001">
    <property type="entry name" value="Dihydroxyacetone kinase, DhaK subunit"/>
    <property type="match status" value="1"/>
</dbReference>
<accession>A0A511QKS3</accession>
<protein>
    <submittedName>
        <fullName evidence="2">Dihydroxyacetone kinase subunit DhaK</fullName>
    </submittedName>
</protein>
<proteinExistence type="predicted"/>
<dbReference type="PANTHER" id="PTHR28629">
    <property type="entry name" value="TRIOKINASE/FMN CYCLASE"/>
    <property type="match status" value="1"/>
</dbReference>
<dbReference type="SUPFAM" id="SSF82549">
    <property type="entry name" value="DAK1/DegV-like"/>
    <property type="match status" value="1"/>
</dbReference>
<dbReference type="Gene3D" id="3.40.50.10440">
    <property type="entry name" value="Dihydroxyacetone kinase, domain 1"/>
    <property type="match status" value="1"/>
</dbReference>
<evidence type="ECO:0000259" key="1">
    <source>
        <dbReference type="PROSITE" id="PS51481"/>
    </source>
</evidence>
<dbReference type="PROSITE" id="PS51481">
    <property type="entry name" value="DHAK"/>
    <property type="match status" value="1"/>
</dbReference>
<dbReference type="InterPro" id="IPR050861">
    <property type="entry name" value="Dihydroxyacetone_Kinase"/>
</dbReference>
<dbReference type="Gene3D" id="3.30.1180.20">
    <property type="entry name" value="Dihydroxyacetone kinase, domain 2"/>
    <property type="match status" value="1"/>
</dbReference>
<sequence>MKKFINNAENITVELLQGYAMTFPTKIKVVSEKIVTRVTPKDPNKVAIVTLGGAGHEPALSGYVGEGLLDYSVVGDVFAAPGAPKVLEALKMADRPAGVLLVVLNHEGDVMSANMAMEMATREGINVKMLLTHEDISAGLNSDIKDRRGLAGCVPVYKLVGAAAEEGLSLEEVYRVGEKFNQSMATLAVAMSNATHPQSGMAIGDLASDEMEIGMGQHGEGGGGRMKIQTADDTAHIMIDQLCKAIDVKPGDDLMLMINGSGATTLMEMFIVARACHLSLQEKQTSVARSKVEEVLTVQEMAGFQMCIGKFDSETLNYWDKPCNAPYWVQQ</sequence>
<reference evidence="2 3" key="1">
    <citation type="submission" date="2019-07" db="EMBL/GenBank/DDBJ databases">
        <title>Whole genome shotgun sequence of Vibrio superstes NBRC 103154.</title>
        <authorList>
            <person name="Hosoyama A."/>
            <person name="Uohara A."/>
            <person name="Ohji S."/>
            <person name="Ichikawa N."/>
        </authorList>
    </citation>
    <scope>NUCLEOTIDE SEQUENCE [LARGE SCALE GENOMIC DNA]</scope>
    <source>
        <strain evidence="2 3">NBRC 103154</strain>
    </source>
</reference>
<dbReference type="AlphaFoldDB" id="A0A511QKS3"/>
<evidence type="ECO:0000313" key="2">
    <source>
        <dbReference type="EMBL" id="GEM77925.1"/>
    </source>
</evidence>
<name>A0A511QKS3_9VIBR</name>
<feature type="domain" description="DhaK" evidence="1">
    <location>
        <begin position="7"/>
        <end position="328"/>
    </location>
</feature>
<dbReference type="GO" id="GO:0019563">
    <property type="term" value="P:glycerol catabolic process"/>
    <property type="evidence" value="ECO:0007669"/>
    <property type="project" value="TreeGrafter"/>
</dbReference>
<organism evidence="2 3">
    <name type="scientific">Vibrio superstes NBRC 103154</name>
    <dbReference type="NCBI Taxonomy" id="1219062"/>
    <lineage>
        <taxon>Bacteria</taxon>
        <taxon>Pseudomonadati</taxon>
        <taxon>Pseudomonadota</taxon>
        <taxon>Gammaproteobacteria</taxon>
        <taxon>Vibrionales</taxon>
        <taxon>Vibrionaceae</taxon>
        <taxon>Vibrio</taxon>
    </lineage>
</organism>
<keyword evidence="2" id="KW-0808">Transferase</keyword>
<dbReference type="RefSeq" id="WP_119008889.1">
    <property type="nucleotide sequence ID" value="NZ_BJXK01000001.1"/>
</dbReference>
<keyword evidence="2" id="KW-0418">Kinase</keyword>
<dbReference type="GO" id="GO:0004371">
    <property type="term" value="F:glycerone kinase activity"/>
    <property type="evidence" value="ECO:0007669"/>
    <property type="project" value="InterPro"/>
</dbReference>
<dbReference type="Proteomes" id="UP000321113">
    <property type="component" value="Unassembled WGS sequence"/>
</dbReference>
<dbReference type="EMBL" id="BJXK01000001">
    <property type="protein sequence ID" value="GEM77925.1"/>
    <property type="molecule type" value="Genomic_DNA"/>
</dbReference>
<dbReference type="InterPro" id="IPR004006">
    <property type="entry name" value="DhaK_dom"/>
</dbReference>
<evidence type="ECO:0000313" key="3">
    <source>
        <dbReference type="Proteomes" id="UP000321113"/>
    </source>
</evidence>
<gene>
    <name evidence="2" type="ORF">VSU01S_01700</name>
</gene>
<comment type="caution">
    <text evidence="2">The sequence shown here is derived from an EMBL/GenBank/DDBJ whole genome shotgun (WGS) entry which is preliminary data.</text>
</comment>
<dbReference type="OrthoDB" id="9806345at2"/>
<dbReference type="Pfam" id="PF02733">
    <property type="entry name" value="Dak1"/>
    <property type="match status" value="1"/>
</dbReference>
<dbReference type="GO" id="GO:0005829">
    <property type="term" value="C:cytosol"/>
    <property type="evidence" value="ECO:0007669"/>
    <property type="project" value="TreeGrafter"/>
</dbReference>